<name>A0A8C0HJ00_9AVES</name>
<dbReference type="PANTHER" id="PTHR28574:SF1">
    <property type="entry name" value="RIKEN CDNA 6820408C15 GENE"/>
    <property type="match status" value="1"/>
</dbReference>
<sequence>MQNLTNLKKNAVEELKQRSAHLAETNCQLMKDIQHTDDSTAKQARSLLQQMQDRLLSEEAKLWNAWFEILCFDFHSELQQQLDEVTSKVQVLQDELSVLHTYINGQYPEQAVQIALLQRSIQKLKEQQQEEIDKTEEMGKAILEELEEKARAEQEALLQKVVEVCGTHETSQQGESVSGKMSFIQIIKDLEEEIGELKRSIQMLRQSARDPRELIFADVLLHRPNVDGEKALPARSQEYRALLSRDRPRRAKSVG</sequence>
<evidence type="ECO:0000313" key="2">
    <source>
        <dbReference type="Ensembl" id="ENSBJAP00000009209.1"/>
    </source>
</evidence>
<evidence type="ECO:0000313" key="3">
    <source>
        <dbReference type="Proteomes" id="UP000694555"/>
    </source>
</evidence>
<dbReference type="PANTHER" id="PTHR28574">
    <property type="entry name" value="RIKEN CDNA 6820408C15"/>
    <property type="match status" value="1"/>
</dbReference>
<evidence type="ECO:0000256" key="1">
    <source>
        <dbReference type="SAM" id="Coils"/>
    </source>
</evidence>
<reference evidence="2" key="1">
    <citation type="submission" date="2025-08" db="UniProtKB">
        <authorList>
            <consortium name="Ensembl"/>
        </authorList>
    </citation>
    <scope>IDENTIFICATION</scope>
</reference>
<dbReference type="Proteomes" id="UP000694555">
    <property type="component" value="Unplaced"/>
</dbReference>
<reference evidence="2" key="2">
    <citation type="submission" date="2025-09" db="UniProtKB">
        <authorList>
            <consortium name="Ensembl"/>
        </authorList>
    </citation>
    <scope>IDENTIFICATION</scope>
</reference>
<dbReference type="Ensembl" id="ENSBJAT00000009475.1">
    <property type="protein sequence ID" value="ENSBJAP00000009209.1"/>
    <property type="gene ID" value="ENSBJAG00000006337.1"/>
</dbReference>
<keyword evidence="1" id="KW-0175">Coiled coil</keyword>
<dbReference type="Pfam" id="PF15397">
    <property type="entry name" value="DUF4618"/>
    <property type="match status" value="1"/>
</dbReference>
<keyword evidence="3" id="KW-1185">Reference proteome</keyword>
<feature type="coiled-coil region" evidence="1">
    <location>
        <begin position="41"/>
        <end position="163"/>
    </location>
</feature>
<dbReference type="InterPro" id="IPR029236">
    <property type="entry name" value="DUF4618"/>
</dbReference>
<organism evidence="2 3">
    <name type="scientific">Buteo japonicus</name>
    <dbReference type="NCBI Taxonomy" id="224669"/>
    <lineage>
        <taxon>Eukaryota</taxon>
        <taxon>Metazoa</taxon>
        <taxon>Chordata</taxon>
        <taxon>Craniata</taxon>
        <taxon>Vertebrata</taxon>
        <taxon>Euteleostomi</taxon>
        <taxon>Archelosauria</taxon>
        <taxon>Archosauria</taxon>
        <taxon>Dinosauria</taxon>
        <taxon>Saurischia</taxon>
        <taxon>Theropoda</taxon>
        <taxon>Coelurosauria</taxon>
        <taxon>Aves</taxon>
        <taxon>Neognathae</taxon>
        <taxon>Neoaves</taxon>
        <taxon>Telluraves</taxon>
        <taxon>Accipitrimorphae</taxon>
        <taxon>Accipitriformes</taxon>
        <taxon>Accipitridae</taxon>
        <taxon>Accipitrinae</taxon>
        <taxon>Buteo</taxon>
    </lineage>
</organism>
<proteinExistence type="predicted"/>
<protein>
    <submittedName>
        <fullName evidence="2">Uncharacterized protein</fullName>
    </submittedName>
</protein>
<dbReference type="AlphaFoldDB" id="A0A8C0HJ00"/>
<accession>A0A8C0HJ00</accession>